<dbReference type="OrthoDB" id="1225857at2759"/>
<dbReference type="RefSeq" id="XP_016445236.1">
    <property type="nucleotide sequence ID" value="XM_016589750.1"/>
</dbReference>
<sequence length="157" mass="18148">MDSLTYHFQGEVPWCMLFTDDIALLDETRGDVNEMLEVWRQTLESKGLKLSKTKMEYLECKCSSMTGEIDRVVRLDSQFIPKRESFKCLGFIIQGDGEIDEDVMHRIGVGWMRWRLPSVVLCDKSVPPKLKGKFYRAMVKPAMFYGVECCPVKNAHI</sequence>
<dbReference type="PANTHER" id="PTHR46238">
    <property type="entry name" value="REVERSE TRANSCRIPTASE DOMAIN-CONTAINING PROTEIN"/>
    <property type="match status" value="1"/>
</dbReference>
<evidence type="ECO:0008006" key="2">
    <source>
        <dbReference type="Google" id="ProtNLM"/>
    </source>
</evidence>
<proteinExistence type="predicted"/>
<name>A0A1S3XZ62_TOBAC</name>
<gene>
    <name evidence="1" type="primary">LOC107770442</name>
</gene>
<dbReference type="SUPFAM" id="SSF56672">
    <property type="entry name" value="DNA/RNA polymerases"/>
    <property type="match status" value="1"/>
</dbReference>
<reference evidence="1" key="1">
    <citation type="submission" date="2025-08" db="UniProtKB">
        <authorList>
            <consortium name="RefSeq"/>
        </authorList>
    </citation>
    <scope>IDENTIFICATION</scope>
</reference>
<evidence type="ECO:0000313" key="1">
    <source>
        <dbReference type="RefSeq" id="XP_016445236.1"/>
    </source>
</evidence>
<dbReference type="AlphaFoldDB" id="A0A1S3XZ62"/>
<dbReference type="PaxDb" id="4097-A0A1S3XZ62"/>
<dbReference type="STRING" id="4097.A0A1S3XZ62"/>
<accession>A0A1S3XZ62</accession>
<dbReference type="PANTHER" id="PTHR46238:SF8">
    <property type="entry name" value="ENDONUCLEASE_EXONUCLEASE_PHOSPHATASE DOMAIN-CONTAINING PROTEIN"/>
    <property type="match status" value="1"/>
</dbReference>
<organism evidence="1">
    <name type="scientific">Nicotiana tabacum</name>
    <name type="common">Common tobacco</name>
    <dbReference type="NCBI Taxonomy" id="4097"/>
    <lineage>
        <taxon>Eukaryota</taxon>
        <taxon>Viridiplantae</taxon>
        <taxon>Streptophyta</taxon>
        <taxon>Embryophyta</taxon>
        <taxon>Tracheophyta</taxon>
        <taxon>Spermatophyta</taxon>
        <taxon>Magnoliopsida</taxon>
        <taxon>eudicotyledons</taxon>
        <taxon>Gunneridae</taxon>
        <taxon>Pentapetalae</taxon>
        <taxon>asterids</taxon>
        <taxon>lamiids</taxon>
        <taxon>Solanales</taxon>
        <taxon>Solanaceae</taxon>
        <taxon>Nicotianoideae</taxon>
        <taxon>Nicotianeae</taxon>
        <taxon>Nicotiana</taxon>
    </lineage>
</organism>
<dbReference type="KEGG" id="nta:107770442"/>
<protein>
    <recommendedName>
        <fullName evidence="2">Reverse transcriptase domain-containing protein</fullName>
    </recommendedName>
</protein>
<dbReference type="InterPro" id="IPR043502">
    <property type="entry name" value="DNA/RNA_pol_sf"/>
</dbReference>